<evidence type="ECO:0000313" key="7">
    <source>
        <dbReference type="Proteomes" id="UP000271624"/>
    </source>
</evidence>
<dbReference type="InterPro" id="IPR012997">
    <property type="entry name" value="RplA"/>
</dbReference>
<gene>
    <name evidence="3" type="primary">rlpA</name>
    <name evidence="6" type="ORF">DSM106972_082330</name>
</gene>
<dbReference type="SUPFAM" id="SSF50685">
    <property type="entry name" value="Barwin-like endoglucanases"/>
    <property type="match status" value="1"/>
</dbReference>
<dbReference type="InterPro" id="IPR034718">
    <property type="entry name" value="RlpA"/>
</dbReference>
<dbReference type="CDD" id="cd22268">
    <property type="entry name" value="DPBB_RlpA-like"/>
    <property type="match status" value="1"/>
</dbReference>
<evidence type="ECO:0000256" key="1">
    <source>
        <dbReference type="ARBA" id="ARBA00023239"/>
    </source>
</evidence>
<keyword evidence="1 3" id="KW-0456">Lyase</keyword>
<dbReference type="InterPro" id="IPR036908">
    <property type="entry name" value="RlpA-like_sf"/>
</dbReference>
<organism evidence="6 7">
    <name type="scientific">Dulcicalothrix desertica PCC 7102</name>
    <dbReference type="NCBI Taxonomy" id="232991"/>
    <lineage>
        <taxon>Bacteria</taxon>
        <taxon>Bacillati</taxon>
        <taxon>Cyanobacteriota</taxon>
        <taxon>Cyanophyceae</taxon>
        <taxon>Nostocales</taxon>
        <taxon>Calotrichaceae</taxon>
        <taxon>Dulcicalothrix</taxon>
    </lineage>
</organism>
<evidence type="ECO:0000259" key="5">
    <source>
        <dbReference type="Pfam" id="PF03330"/>
    </source>
</evidence>
<sequence>MQQRLNKLLQSKVSDPSLLRPATVDGAPAIMAGNRFLLGVNKEISSNTTRSADLIAIDWVNNLRSALKAPKLSLTEGQQDMYGLVYSNEKLSGLASWYGGYFHGRTTANGETYNQNDLTVAHKTLPFNTHLKVTYTKTGKSVIVRVNDRGPYIPPRSLDLSLAAARCIGSETAGVVSYEAVIMQPNQPKMTLNAPLASKDKKKPQQLAVVSEF</sequence>
<evidence type="ECO:0000256" key="4">
    <source>
        <dbReference type="RuleBase" id="RU003495"/>
    </source>
</evidence>
<evidence type="ECO:0000313" key="6">
    <source>
        <dbReference type="EMBL" id="RUS98014.1"/>
    </source>
</evidence>
<comment type="function">
    <text evidence="3">Lytic transglycosylase with a strong preference for naked glycan strands that lack stem peptides.</text>
</comment>
<reference evidence="6" key="2">
    <citation type="journal article" date="2019" name="Genome Biol. Evol.">
        <title>Day and night: Metabolic profiles and evolutionary relationships of six axenic non-marine cyanobacteria.</title>
        <authorList>
            <person name="Will S.E."/>
            <person name="Henke P."/>
            <person name="Boedeker C."/>
            <person name="Huang S."/>
            <person name="Brinkmann H."/>
            <person name="Rohde M."/>
            <person name="Jarek M."/>
            <person name="Friedl T."/>
            <person name="Seufert S."/>
            <person name="Schumacher M."/>
            <person name="Overmann J."/>
            <person name="Neumann-Schaal M."/>
            <person name="Petersen J."/>
        </authorList>
    </citation>
    <scope>NUCLEOTIDE SEQUENCE [LARGE SCALE GENOMIC DNA]</scope>
    <source>
        <strain evidence="6">PCC 7102</strain>
    </source>
</reference>
<dbReference type="PANTHER" id="PTHR34183">
    <property type="entry name" value="ENDOLYTIC PEPTIDOGLYCAN TRANSGLYCOSYLASE RLPA"/>
    <property type="match status" value="1"/>
</dbReference>
<dbReference type="PANTHER" id="PTHR34183:SF1">
    <property type="entry name" value="ENDOLYTIC PEPTIDOGLYCAN TRANSGLYCOSYLASE RLPA"/>
    <property type="match status" value="1"/>
</dbReference>
<evidence type="ECO:0000256" key="3">
    <source>
        <dbReference type="HAMAP-Rule" id="MF_02071"/>
    </source>
</evidence>
<dbReference type="NCBIfam" id="TIGR00413">
    <property type="entry name" value="rlpA"/>
    <property type="match status" value="1"/>
</dbReference>
<feature type="domain" description="RlpA-like protein double-psi beta-barrel" evidence="5">
    <location>
        <begin position="92"/>
        <end position="177"/>
    </location>
</feature>
<dbReference type="Gene3D" id="2.40.40.10">
    <property type="entry name" value="RlpA-like domain"/>
    <property type="match status" value="1"/>
</dbReference>
<dbReference type="EC" id="4.2.2.-" evidence="3"/>
<dbReference type="EMBL" id="RSCL01000030">
    <property type="protein sequence ID" value="RUS98014.1"/>
    <property type="molecule type" value="Genomic_DNA"/>
</dbReference>
<comment type="similarity">
    <text evidence="3 4">Belongs to the RlpA family.</text>
</comment>
<dbReference type="GO" id="GO:0071555">
    <property type="term" value="P:cell wall organization"/>
    <property type="evidence" value="ECO:0007669"/>
    <property type="project" value="UniProtKB-KW"/>
</dbReference>
<protein>
    <recommendedName>
        <fullName evidence="3">Probable endolytic peptidoglycan transglycosylase RlpA</fullName>
        <ecNumber evidence="3">4.2.2.-</ecNumber>
    </recommendedName>
</protein>
<dbReference type="GO" id="GO:0008932">
    <property type="term" value="F:lytic endotransglycosylase activity"/>
    <property type="evidence" value="ECO:0007669"/>
    <property type="project" value="UniProtKB-UniRule"/>
</dbReference>
<evidence type="ECO:0000256" key="2">
    <source>
        <dbReference type="ARBA" id="ARBA00023316"/>
    </source>
</evidence>
<dbReference type="Proteomes" id="UP000271624">
    <property type="component" value="Unassembled WGS sequence"/>
</dbReference>
<dbReference type="InterPro" id="IPR009009">
    <property type="entry name" value="RlpA-like_DPBB"/>
</dbReference>
<dbReference type="GO" id="GO:0000270">
    <property type="term" value="P:peptidoglycan metabolic process"/>
    <property type="evidence" value="ECO:0007669"/>
    <property type="project" value="UniProtKB-UniRule"/>
</dbReference>
<comment type="caution">
    <text evidence="6">The sequence shown here is derived from an EMBL/GenBank/DDBJ whole genome shotgun (WGS) entry which is preliminary data.</text>
</comment>
<dbReference type="HAMAP" id="MF_02071">
    <property type="entry name" value="RlpA"/>
    <property type="match status" value="1"/>
</dbReference>
<reference evidence="6" key="1">
    <citation type="submission" date="2018-12" db="EMBL/GenBank/DDBJ databases">
        <authorList>
            <person name="Will S."/>
            <person name="Neumann-Schaal M."/>
            <person name="Henke P."/>
        </authorList>
    </citation>
    <scope>NUCLEOTIDE SEQUENCE</scope>
    <source>
        <strain evidence="6">PCC 7102</strain>
    </source>
</reference>
<keyword evidence="7" id="KW-1185">Reference proteome</keyword>
<proteinExistence type="inferred from homology"/>
<keyword evidence="2 3" id="KW-0961">Cell wall biogenesis/degradation</keyword>
<dbReference type="AlphaFoldDB" id="A0A3S1C0J2"/>
<dbReference type="Pfam" id="PF03330">
    <property type="entry name" value="DPBB_1"/>
    <property type="match status" value="1"/>
</dbReference>
<accession>A0A3S1C0J2</accession>
<name>A0A3S1C0J2_9CYAN</name>